<dbReference type="Gene3D" id="3.90.550.10">
    <property type="entry name" value="Spore Coat Polysaccharide Biosynthesis Protein SpsA, Chain A"/>
    <property type="match status" value="1"/>
</dbReference>
<dbReference type="Proteomes" id="UP000198870">
    <property type="component" value="Unassembled WGS sequence"/>
</dbReference>
<dbReference type="InterPro" id="IPR001173">
    <property type="entry name" value="Glyco_trans_2-like"/>
</dbReference>
<dbReference type="OrthoDB" id="9801954at2"/>
<keyword evidence="1 4" id="KW-0808">Transferase</keyword>
<proteinExistence type="predicted"/>
<evidence type="ECO:0000313" key="4">
    <source>
        <dbReference type="EMBL" id="SCY68562.1"/>
    </source>
</evidence>
<evidence type="ECO:0000259" key="2">
    <source>
        <dbReference type="Pfam" id="PF00535"/>
    </source>
</evidence>
<dbReference type="EMBL" id="FMUX01000016">
    <property type="protein sequence ID" value="SCY68562.1"/>
    <property type="molecule type" value="Genomic_DNA"/>
</dbReference>
<keyword evidence="5" id="KW-1185">Reference proteome</keyword>
<gene>
    <name evidence="4" type="ORF">SAMN05216233_11669</name>
</gene>
<evidence type="ECO:0000313" key="5">
    <source>
        <dbReference type="Proteomes" id="UP000198870"/>
    </source>
</evidence>
<sequence length="274" mass="31420">MLDIIVPWCDRYELPESLPSLVETAEILNGKVYIVNFGGSPDDLYTLTENYLDEIEIITISTVSYFNKQAAHNIGVRCSGNPFLFFCDNDIIVNPNDMSHIVQELERNPNSFATLKGVKESSVNARNAGHITSFGYRLELKTADGKRLEIIDSEEDAKTGLRNAPGLLCVSRKNFLNINGYNSDLIGWGWEDQDMIARLTLGLGLLRMQYGEAIHISHDEESRIRHYSVDNRWESRDKMFRQALNRYDCNDFSGSYVDDTTRIPYKRHRYAFQN</sequence>
<dbReference type="STRING" id="419481.SAMN05216233_11669"/>
<dbReference type="InterPro" id="IPR029044">
    <property type="entry name" value="Nucleotide-diphossugar_trans"/>
</dbReference>
<organism evidence="4 5">
    <name type="scientific">Desulfoluna spongiiphila</name>
    <dbReference type="NCBI Taxonomy" id="419481"/>
    <lineage>
        <taxon>Bacteria</taxon>
        <taxon>Pseudomonadati</taxon>
        <taxon>Thermodesulfobacteriota</taxon>
        <taxon>Desulfobacteria</taxon>
        <taxon>Desulfobacterales</taxon>
        <taxon>Desulfolunaceae</taxon>
        <taxon>Desulfoluna</taxon>
    </lineage>
</organism>
<dbReference type="InterPro" id="IPR027791">
    <property type="entry name" value="Galactosyl_T_C"/>
</dbReference>
<dbReference type="Pfam" id="PF02709">
    <property type="entry name" value="Glyco_transf_7C"/>
    <property type="match status" value="1"/>
</dbReference>
<dbReference type="RefSeq" id="WP_092213035.1">
    <property type="nucleotide sequence ID" value="NZ_FMUX01000016.1"/>
</dbReference>
<dbReference type="Pfam" id="PF00535">
    <property type="entry name" value="Glycos_transf_2"/>
    <property type="match status" value="1"/>
</dbReference>
<dbReference type="GO" id="GO:0016740">
    <property type="term" value="F:transferase activity"/>
    <property type="evidence" value="ECO:0007669"/>
    <property type="project" value="UniProtKB-KW"/>
</dbReference>
<protein>
    <submittedName>
        <fullName evidence="4">Glycosyl transferase family 2</fullName>
    </submittedName>
</protein>
<feature type="domain" description="Galactosyltransferase C-terminal" evidence="3">
    <location>
        <begin position="166"/>
        <end position="218"/>
    </location>
</feature>
<reference evidence="4 5" key="1">
    <citation type="submission" date="2016-10" db="EMBL/GenBank/DDBJ databases">
        <authorList>
            <person name="de Groot N.N."/>
        </authorList>
    </citation>
    <scope>NUCLEOTIDE SEQUENCE [LARGE SCALE GENOMIC DNA]</scope>
    <source>
        <strain evidence="4 5">AA1</strain>
    </source>
</reference>
<evidence type="ECO:0000259" key="3">
    <source>
        <dbReference type="Pfam" id="PF02709"/>
    </source>
</evidence>
<accession>A0A1G5HXN9</accession>
<name>A0A1G5HXN9_9BACT</name>
<dbReference type="SUPFAM" id="SSF53448">
    <property type="entry name" value="Nucleotide-diphospho-sugar transferases"/>
    <property type="match status" value="1"/>
</dbReference>
<feature type="domain" description="Glycosyltransferase 2-like" evidence="2">
    <location>
        <begin position="4"/>
        <end position="133"/>
    </location>
</feature>
<evidence type="ECO:0000256" key="1">
    <source>
        <dbReference type="ARBA" id="ARBA00022679"/>
    </source>
</evidence>
<dbReference type="AlphaFoldDB" id="A0A1G5HXN9"/>